<feature type="domain" description="DNA topoisomerase type IA zn finger" evidence="1">
    <location>
        <begin position="112"/>
        <end position="147"/>
    </location>
</feature>
<keyword evidence="3" id="KW-1185">Reference proteome</keyword>
<dbReference type="InterPro" id="IPR013498">
    <property type="entry name" value="Topo_IA_Znf"/>
</dbReference>
<name>A0A1M5ZH56_9GAMM</name>
<dbReference type="GO" id="GO:0003677">
    <property type="term" value="F:DNA binding"/>
    <property type="evidence" value="ECO:0007669"/>
    <property type="project" value="InterPro"/>
</dbReference>
<keyword evidence="2" id="KW-0413">Isomerase</keyword>
<dbReference type="Pfam" id="PF01396">
    <property type="entry name" value="Zn_ribbon_Top1"/>
    <property type="match status" value="4"/>
</dbReference>
<evidence type="ECO:0000313" key="3">
    <source>
        <dbReference type="Proteomes" id="UP000184268"/>
    </source>
</evidence>
<dbReference type="GO" id="GO:0005694">
    <property type="term" value="C:chromosome"/>
    <property type="evidence" value="ECO:0007669"/>
    <property type="project" value="InterPro"/>
</dbReference>
<dbReference type="STRING" id="299255.SAMN02745129_0309"/>
<organism evidence="2 3">
    <name type="scientific">Ferrimonas marina</name>
    <dbReference type="NCBI Taxonomy" id="299255"/>
    <lineage>
        <taxon>Bacteria</taxon>
        <taxon>Pseudomonadati</taxon>
        <taxon>Pseudomonadota</taxon>
        <taxon>Gammaproteobacteria</taxon>
        <taxon>Alteromonadales</taxon>
        <taxon>Ferrimonadaceae</taxon>
        <taxon>Ferrimonas</taxon>
    </lineage>
</organism>
<dbReference type="EMBL" id="FQXG01000012">
    <property type="protein sequence ID" value="SHI23587.1"/>
    <property type="molecule type" value="Genomic_DNA"/>
</dbReference>
<dbReference type="RefSeq" id="WP_067665084.1">
    <property type="nucleotide sequence ID" value="NZ_FQXG01000012.1"/>
</dbReference>
<dbReference type="AlphaFoldDB" id="A0A1M5ZH56"/>
<reference evidence="3" key="1">
    <citation type="submission" date="2016-11" db="EMBL/GenBank/DDBJ databases">
        <authorList>
            <person name="Varghese N."/>
            <person name="Submissions S."/>
        </authorList>
    </citation>
    <scope>NUCLEOTIDE SEQUENCE [LARGE SCALE GENOMIC DNA]</scope>
    <source>
        <strain evidence="3">DSM 16917</strain>
    </source>
</reference>
<dbReference type="Gene3D" id="3.30.65.10">
    <property type="entry name" value="Bacterial Topoisomerase I, domain 1"/>
    <property type="match status" value="2"/>
</dbReference>
<dbReference type="OrthoDB" id="6412825at2"/>
<accession>A0A1M5ZH56</accession>
<feature type="domain" description="DNA topoisomerase type IA zn finger" evidence="1">
    <location>
        <begin position="153"/>
        <end position="171"/>
    </location>
</feature>
<dbReference type="Proteomes" id="UP000184268">
    <property type="component" value="Unassembled WGS sequence"/>
</dbReference>
<sequence length="188" mass="21347">MSKIDQRLFTTHEHALEREYGVCPECGSELAVRHGKHGPFLGCQSYPTCEYHRPLVEKTEAEEEVLADTQCPDCGALLALKSGRYGYYIGCTNFPQCQYVAREPAEVSEETVSCPQCNQGELVSRTNRYGKRFYACSQYPQCKYLLNQRPVAQTCPDCGWGVLVEKKQRGKQVLQCPQRLCKYQSESI</sequence>
<proteinExistence type="predicted"/>
<evidence type="ECO:0000259" key="1">
    <source>
        <dbReference type="Pfam" id="PF01396"/>
    </source>
</evidence>
<feature type="domain" description="DNA topoisomerase type IA zn finger" evidence="1">
    <location>
        <begin position="70"/>
        <end position="103"/>
    </location>
</feature>
<dbReference type="PANTHER" id="PTHR42785:SF1">
    <property type="entry name" value="DNA TOPOISOMERASE"/>
    <property type="match status" value="1"/>
</dbReference>
<dbReference type="GO" id="GO:0003917">
    <property type="term" value="F:DNA topoisomerase type I (single strand cut, ATP-independent) activity"/>
    <property type="evidence" value="ECO:0007669"/>
    <property type="project" value="InterPro"/>
</dbReference>
<gene>
    <name evidence="2" type="ORF">SAMN02745129_0309</name>
</gene>
<dbReference type="PANTHER" id="PTHR42785">
    <property type="entry name" value="DNA TOPOISOMERASE, TYPE IA, CORE"/>
    <property type="match status" value="1"/>
</dbReference>
<evidence type="ECO:0000313" key="2">
    <source>
        <dbReference type="EMBL" id="SHI23587.1"/>
    </source>
</evidence>
<feature type="domain" description="DNA topoisomerase type IA zn finger" evidence="1">
    <location>
        <begin position="22"/>
        <end position="56"/>
    </location>
</feature>
<dbReference type="GO" id="GO:0006265">
    <property type="term" value="P:DNA topological change"/>
    <property type="evidence" value="ECO:0007669"/>
    <property type="project" value="InterPro"/>
</dbReference>
<protein>
    <submittedName>
        <fullName evidence="2">Putative DNA topoisomerase</fullName>
    </submittedName>
</protein>
<dbReference type="SUPFAM" id="SSF57783">
    <property type="entry name" value="Zinc beta-ribbon"/>
    <property type="match status" value="3"/>
</dbReference>
<dbReference type="InterPro" id="IPR000380">
    <property type="entry name" value="Topo_IA"/>
</dbReference>